<keyword evidence="3" id="KW-0966">Cell projection</keyword>
<proteinExistence type="inferred from homology"/>
<sequence length="147" mass="16966">MTIAINDSLYLADYQKQKRNTNDLDKDAFLRILIAQLQNQDPLNPMEDKEFIAQMAQFTSLEQMTNMNSNLEKFIQSQQQSQFISHSELIGKKVTWDREVNENGNRRMEKMEGVVTTVKFKNGSAELLVDETYTISVKDINTVSIPK</sequence>
<organism evidence="3 4">
    <name type="scientific">Evansella alkalicola</name>
    <dbReference type="NCBI Taxonomy" id="745819"/>
    <lineage>
        <taxon>Bacteria</taxon>
        <taxon>Bacillati</taxon>
        <taxon>Bacillota</taxon>
        <taxon>Bacilli</taxon>
        <taxon>Bacillales</taxon>
        <taxon>Bacillaceae</taxon>
        <taxon>Evansella</taxon>
    </lineage>
</organism>
<evidence type="ECO:0000313" key="3">
    <source>
        <dbReference type="EMBL" id="MBU9720323.1"/>
    </source>
</evidence>
<evidence type="ECO:0000256" key="2">
    <source>
        <dbReference type="ARBA" id="ARBA00022795"/>
    </source>
</evidence>
<name>A0ABS6JP32_9BACI</name>
<reference evidence="3 4" key="1">
    <citation type="submission" date="2021-06" db="EMBL/GenBank/DDBJ databases">
        <title>Bacillus sp. RD4P76, an endophyte from a halophyte.</title>
        <authorList>
            <person name="Sun J.-Q."/>
        </authorList>
    </citation>
    <scope>NUCLEOTIDE SEQUENCE [LARGE SCALE GENOMIC DNA]</scope>
    <source>
        <strain evidence="3 4">JCM 17098</strain>
    </source>
</reference>
<dbReference type="InterPro" id="IPR005648">
    <property type="entry name" value="FlgD"/>
</dbReference>
<comment type="caution">
    <text evidence="3">The sequence shown here is derived from an EMBL/GenBank/DDBJ whole genome shotgun (WGS) entry which is preliminary data.</text>
</comment>
<gene>
    <name evidence="3" type="primary">flgD</name>
    <name evidence="3" type="ORF">KS407_02575</name>
</gene>
<evidence type="ECO:0000256" key="1">
    <source>
        <dbReference type="ARBA" id="ARBA00010577"/>
    </source>
</evidence>
<evidence type="ECO:0000313" key="4">
    <source>
        <dbReference type="Proteomes" id="UP000790580"/>
    </source>
</evidence>
<keyword evidence="2" id="KW-1005">Bacterial flagellum biogenesis</keyword>
<keyword evidence="3" id="KW-0969">Cilium</keyword>
<dbReference type="Proteomes" id="UP000790580">
    <property type="component" value="Unassembled WGS sequence"/>
</dbReference>
<dbReference type="EMBL" id="JAHQCR010000016">
    <property type="protein sequence ID" value="MBU9720323.1"/>
    <property type="molecule type" value="Genomic_DNA"/>
</dbReference>
<keyword evidence="4" id="KW-1185">Reference proteome</keyword>
<accession>A0ABS6JP32</accession>
<dbReference type="Pfam" id="PF03963">
    <property type="entry name" value="FlgD"/>
    <property type="match status" value="1"/>
</dbReference>
<dbReference type="RefSeq" id="WP_088075691.1">
    <property type="nucleotide sequence ID" value="NZ_JAHQCR010000016.1"/>
</dbReference>
<comment type="similarity">
    <text evidence="1">Belongs to the FlgD family.</text>
</comment>
<dbReference type="NCBIfam" id="NF007197">
    <property type="entry name" value="PRK09618.1"/>
    <property type="match status" value="1"/>
</dbReference>
<keyword evidence="3" id="KW-0282">Flagellum</keyword>
<protein>
    <submittedName>
        <fullName evidence="3">Flagellar hook assembly protein FlgD</fullName>
    </submittedName>
</protein>